<reference evidence="3" key="1">
    <citation type="submission" date="2016-08" db="EMBL/GenBank/DDBJ databases">
        <authorList>
            <person name="Tokovenko B."/>
            <person name="Kalinowski J."/>
        </authorList>
    </citation>
    <scope>NUCLEOTIDE SEQUENCE [LARGE SCALE GENOMIC DNA]</scope>
    <source>
        <strain evidence="3">UTMC102</strain>
    </source>
</reference>
<gene>
    <name evidence="2" type="ORF">NOSIN_16635</name>
</gene>
<accession>A0A1V3C445</accession>
<dbReference type="GO" id="GO:0043190">
    <property type="term" value="C:ATP-binding cassette (ABC) transporter complex"/>
    <property type="evidence" value="ECO:0007669"/>
    <property type="project" value="InterPro"/>
</dbReference>
<evidence type="ECO:0000259" key="1">
    <source>
        <dbReference type="Pfam" id="PF00496"/>
    </source>
</evidence>
<dbReference type="Pfam" id="PF00496">
    <property type="entry name" value="SBP_bac_5"/>
    <property type="match status" value="1"/>
</dbReference>
<dbReference type="GO" id="GO:0042597">
    <property type="term" value="C:periplasmic space"/>
    <property type="evidence" value="ECO:0007669"/>
    <property type="project" value="UniProtKB-ARBA"/>
</dbReference>
<dbReference type="Gene3D" id="3.10.105.10">
    <property type="entry name" value="Dipeptide-binding Protein, Domain 3"/>
    <property type="match status" value="1"/>
</dbReference>
<dbReference type="PIRSF" id="PIRSF002741">
    <property type="entry name" value="MppA"/>
    <property type="match status" value="1"/>
</dbReference>
<dbReference type="STRING" id="501010.NOSIN_16635"/>
<dbReference type="InterPro" id="IPR000914">
    <property type="entry name" value="SBP_5_dom"/>
</dbReference>
<comment type="caution">
    <text evidence="2">The sequence shown here is derived from an EMBL/GenBank/DDBJ whole genome shotgun (WGS) entry which is preliminary data.</text>
</comment>
<dbReference type="Gene3D" id="3.40.190.10">
    <property type="entry name" value="Periplasmic binding protein-like II"/>
    <property type="match status" value="1"/>
</dbReference>
<evidence type="ECO:0000313" key="3">
    <source>
        <dbReference type="Proteomes" id="UP000189004"/>
    </source>
</evidence>
<dbReference type="InterPro" id="IPR039424">
    <property type="entry name" value="SBP_5"/>
</dbReference>
<dbReference type="PANTHER" id="PTHR30290">
    <property type="entry name" value="PERIPLASMIC BINDING COMPONENT OF ABC TRANSPORTER"/>
    <property type="match status" value="1"/>
</dbReference>
<dbReference type="GO" id="GO:0015833">
    <property type="term" value="P:peptide transport"/>
    <property type="evidence" value="ECO:0007669"/>
    <property type="project" value="TreeGrafter"/>
</dbReference>
<dbReference type="EMBL" id="MCOK01000001">
    <property type="protein sequence ID" value="OOC55239.1"/>
    <property type="molecule type" value="Genomic_DNA"/>
</dbReference>
<feature type="domain" description="Solute-binding protein family 5" evidence="1">
    <location>
        <begin position="88"/>
        <end position="465"/>
    </location>
</feature>
<dbReference type="InterPro" id="IPR030678">
    <property type="entry name" value="Peptide/Ni-bd"/>
</dbReference>
<dbReference type="Proteomes" id="UP000189004">
    <property type="component" value="Unassembled WGS sequence"/>
</dbReference>
<organism evidence="2 3">
    <name type="scientific">Nocardiopsis sinuspersici</name>
    <dbReference type="NCBI Taxonomy" id="501010"/>
    <lineage>
        <taxon>Bacteria</taxon>
        <taxon>Bacillati</taxon>
        <taxon>Actinomycetota</taxon>
        <taxon>Actinomycetes</taxon>
        <taxon>Streptosporangiales</taxon>
        <taxon>Nocardiopsidaceae</taxon>
        <taxon>Nocardiopsis</taxon>
    </lineage>
</organism>
<sequence>MEGGVEMKSLRLPAALAALAIAATACSGGGGEEGGGTGQYPRAETLYTTGTAWSAPTSWNPMMRGGYAVGTIGLVYESLFHYDPVTGEYVHWLAESDEWVSDTVHEITLREGITWTDGEPLVADDVVTTLELGKIDGVSYSNVWNYVESVEATDERTVTVTFSESRPQEWMNWAYSNPILPAHIWGDMEETAVTDSANENPVGTGPYVYESHADDRMIWERNDDWWGVEALDMDMDARYIVDIVNASNEVTMGMLNQNEVDLSNNFLPGIDQVLNSNENVTSFYDGPPYMKSANTAWLVPNTTRAPLDDVEFRQALAHAINITEIVEGPYANLVEPANPTGLLPEWDAYIDQELVAEEGFRYDADEAVGLLEEAGYLDEDGDGFVETPDGEPIELTLEVPSGWTDWMEAARLIAEHAQEVGINITAEFPDEALLRDHRNSGEFDLVINNERQLSNTPWTYYDYLFQMPVQEQQTTVNFHRYESEEAWDLTEQLAAVPVDDVEAAAEITSKLQEIQLAELPAIPLWYNGLWAQSTNTNWTNWPSEHEDTPNSAPTLWNGWMEQGGITTLAEIEPVE</sequence>
<proteinExistence type="predicted"/>
<dbReference type="PANTHER" id="PTHR30290:SF82">
    <property type="entry name" value="ABC-TYPE DIPEPTIDE_OLIGOPEPTIDE TRANSPORT SYSTEM, PERIPLASMIC COMPONENT"/>
    <property type="match status" value="1"/>
</dbReference>
<dbReference type="CDD" id="cd08509">
    <property type="entry name" value="PBP2_TmCBP_oligosaccharides_like"/>
    <property type="match status" value="1"/>
</dbReference>
<dbReference type="SUPFAM" id="SSF53850">
    <property type="entry name" value="Periplasmic binding protein-like II"/>
    <property type="match status" value="1"/>
</dbReference>
<dbReference type="GO" id="GO:1904680">
    <property type="term" value="F:peptide transmembrane transporter activity"/>
    <property type="evidence" value="ECO:0007669"/>
    <property type="project" value="TreeGrafter"/>
</dbReference>
<name>A0A1V3C445_9ACTN</name>
<evidence type="ECO:0000313" key="2">
    <source>
        <dbReference type="EMBL" id="OOC55239.1"/>
    </source>
</evidence>
<keyword evidence="3" id="KW-1185">Reference proteome</keyword>
<protein>
    <submittedName>
        <fullName evidence="2">ABC transporter substrate-binding protein</fullName>
    </submittedName>
</protein>
<dbReference type="Gene3D" id="3.90.76.10">
    <property type="entry name" value="Dipeptide-binding Protein, Domain 1"/>
    <property type="match status" value="1"/>
</dbReference>
<dbReference type="AlphaFoldDB" id="A0A1V3C445"/>